<dbReference type="EMBL" id="MN739226">
    <property type="protein sequence ID" value="QHS94573.1"/>
    <property type="molecule type" value="Genomic_DNA"/>
</dbReference>
<dbReference type="SUPFAM" id="SSF50249">
    <property type="entry name" value="Nucleic acid-binding proteins"/>
    <property type="match status" value="1"/>
</dbReference>
<dbReference type="CDD" id="cd04458">
    <property type="entry name" value="CSP_CDS"/>
    <property type="match status" value="1"/>
</dbReference>
<dbReference type="AlphaFoldDB" id="A0A6C0BTI0"/>
<feature type="region of interest" description="Disordered" evidence="1">
    <location>
        <begin position="88"/>
        <end position="116"/>
    </location>
</feature>
<proteinExistence type="predicted"/>
<protein>
    <recommendedName>
        <fullName evidence="2">CSD domain-containing protein</fullName>
    </recommendedName>
</protein>
<reference evidence="3" key="1">
    <citation type="journal article" date="2020" name="Nature">
        <title>Giant virus diversity and host interactions through global metagenomics.</title>
        <authorList>
            <person name="Schulz F."/>
            <person name="Roux S."/>
            <person name="Paez-Espino D."/>
            <person name="Jungbluth S."/>
            <person name="Walsh D.A."/>
            <person name="Denef V.J."/>
            <person name="McMahon K.D."/>
            <person name="Konstantinidis K.T."/>
            <person name="Eloe-Fadrosh E.A."/>
            <person name="Kyrpides N.C."/>
            <person name="Woyke T."/>
        </authorList>
    </citation>
    <scope>NUCLEOTIDE SEQUENCE</scope>
    <source>
        <strain evidence="3">GVMAG-M-3300018416-45</strain>
    </source>
</reference>
<feature type="domain" description="CSD" evidence="2">
    <location>
        <begin position="6"/>
        <end position="74"/>
    </location>
</feature>
<dbReference type="Pfam" id="PF00313">
    <property type="entry name" value="CSD"/>
    <property type="match status" value="1"/>
</dbReference>
<dbReference type="InterPro" id="IPR012340">
    <property type="entry name" value="NA-bd_OB-fold"/>
</dbReference>
<organism evidence="3">
    <name type="scientific">viral metagenome</name>
    <dbReference type="NCBI Taxonomy" id="1070528"/>
    <lineage>
        <taxon>unclassified sequences</taxon>
        <taxon>metagenomes</taxon>
        <taxon>organismal metagenomes</taxon>
    </lineage>
</organism>
<evidence type="ECO:0000259" key="2">
    <source>
        <dbReference type="PROSITE" id="PS51857"/>
    </source>
</evidence>
<accession>A0A6C0BTI0</accession>
<dbReference type="PROSITE" id="PS51857">
    <property type="entry name" value="CSD_2"/>
    <property type="match status" value="1"/>
</dbReference>
<dbReference type="GO" id="GO:0003676">
    <property type="term" value="F:nucleic acid binding"/>
    <property type="evidence" value="ECO:0007669"/>
    <property type="project" value="InterPro"/>
</dbReference>
<dbReference type="PRINTS" id="PR00050">
    <property type="entry name" value="COLDSHOCK"/>
</dbReference>
<dbReference type="Gene3D" id="2.40.50.140">
    <property type="entry name" value="Nucleic acid-binding proteins"/>
    <property type="match status" value="1"/>
</dbReference>
<evidence type="ECO:0000256" key="1">
    <source>
        <dbReference type="SAM" id="MobiDB-lite"/>
    </source>
</evidence>
<feature type="compositionally biased region" description="Basic and acidic residues" evidence="1">
    <location>
        <begin position="98"/>
        <end position="116"/>
    </location>
</feature>
<dbReference type="PANTHER" id="PTHR46565:SF20">
    <property type="entry name" value="COLD SHOCK DOMAIN-CONTAINING PROTEIN 4"/>
    <property type="match status" value="1"/>
</dbReference>
<sequence>MSETPKMSGCVKWFNKKTGYGFINEPSSGKDFFVHFSGLSVSSDDVFRFLVQGEYVEFSTSTNNNQVIASDVSGVAGGKLMCENRVEHHMRNRPNGRGRTDTDKPPKKRIRMEDTD</sequence>
<dbReference type="InterPro" id="IPR002059">
    <property type="entry name" value="CSP_DNA-bd"/>
</dbReference>
<dbReference type="InterPro" id="IPR011129">
    <property type="entry name" value="CSD"/>
</dbReference>
<name>A0A6C0BTI0_9ZZZZ</name>
<evidence type="ECO:0000313" key="3">
    <source>
        <dbReference type="EMBL" id="QHS94573.1"/>
    </source>
</evidence>
<dbReference type="PANTHER" id="PTHR46565">
    <property type="entry name" value="COLD SHOCK DOMAIN PROTEIN 2"/>
    <property type="match status" value="1"/>
</dbReference>
<dbReference type="SMART" id="SM00357">
    <property type="entry name" value="CSP"/>
    <property type="match status" value="1"/>
</dbReference>